<dbReference type="InterPro" id="IPR004352">
    <property type="entry name" value="GH114_TIM-barrel"/>
</dbReference>
<dbReference type="RefSeq" id="WP_222976509.1">
    <property type="nucleotide sequence ID" value="NZ_JAINVZ010000005.1"/>
</dbReference>
<name>A0ABS7QTY9_9ACTN</name>
<accession>A0ABS7QTY9</accession>
<gene>
    <name evidence="3" type="ORF">K7472_10565</name>
</gene>
<dbReference type="SUPFAM" id="SSF51445">
    <property type="entry name" value="(Trans)glycosidases"/>
    <property type="match status" value="1"/>
</dbReference>
<organism evidence="3 4">
    <name type="scientific">Streptantibioticus parmotrematis</name>
    <dbReference type="NCBI Taxonomy" id="2873249"/>
    <lineage>
        <taxon>Bacteria</taxon>
        <taxon>Bacillati</taxon>
        <taxon>Actinomycetota</taxon>
        <taxon>Actinomycetes</taxon>
        <taxon>Kitasatosporales</taxon>
        <taxon>Streptomycetaceae</taxon>
        <taxon>Streptantibioticus</taxon>
    </lineage>
</organism>
<evidence type="ECO:0000313" key="4">
    <source>
        <dbReference type="Proteomes" id="UP001198565"/>
    </source>
</evidence>
<dbReference type="Pfam" id="PF03537">
    <property type="entry name" value="Glyco_hydro_114"/>
    <property type="match status" value="1"/>
</dbReference>
<dbReference type="Proteomes" id="UP001198565">
    <property type="component" value="Unassembled WGS sequence"/>
</dbReference>
<dbReference type="PANTHER" id="PTHR35273:SF2">
    <property type="entry name" value="ALPHA-GALACTOSIDASE"/>
    <property type="match status" value="1"/>
</dbReference>
<protein>
    <submittedName>
        <fullName evidence="3">Endo alpha-1,4 polygalactosaminidase</fullName>
    </submittedName>
</protein>
<dbReference type="InterPro" id="IPR017853">
    <property type="entry name" value="GH"/>
</dbReference>
<dbReference type="PANTHER" id="PTHR35273">
    <property type="entry name" value="ALPHA-1,4 POLYGALACTOSAMINIDASE, PUTATIVE (AFU_ORTHOLOGUE AFUA_3G07890)-RELATED"/>
    <property type="match status" value="1"/>
</dbReference>
<dbReference type="Gene3D" id="3.20.20.70">
    <property type="entry name" value="Aldolase class I"/>
    <property type="match status" value="1"/>
</dbReference>
<keyword evidence="1" id="KW-0732">Signal</keyword>
<proteinExistence type="predicted"/>
<reference evidence="3 4" key="1">
    <citation type="submission" date="2021-08" db="EMBL/GenBank/DDBJ databases">
        <title>Streptomyces sp. PTM05 isolated from lichen.</title>
        <authorList>
            <person name="Somphong A."/>
            <person name="Phongsopitanun W."/>
            <person name="Tanasupawat S."/>
        </authorList>
    </citation>
    <scope>NUCLEOTIDE SEQUENCE [LARGE SCALE GENOMIC DNA]</scope>
    <source>
        <strain evidence="3 4">Ptm05</strain>
    </source>
</reference>
<feature type="domain" description="Glycoside-hydrolase family GH114 TIM-barrel" evidence="2">
    <location>
        <begin position="67"/>
        <end position="284"/>
    </location>
</feature>
<comment type="caution">
    <text evidence="3">The sequence shown here is derived from an EMBL/GenBank/DDBJ whole genome shotgun (WGS) entry which is preliminary data.</text>
</comment>
<evidence type="ECO:0000313" key="3">
    <source>
        <dbReference type="EMBL" id="MBY8885287.1"/>
    </source>
</evidence>
<keyword evidence="4" id="KW-1185">Reference proteome</keyword>
<feature type="signal peptide" evidence="1">
    <location>
        <begin position="1"/>
        <end position="37"/>
    </location>
</feature>
<sequence length="296" mass="31394">MPQHAPGSKRRRKLVIATAAGLALTAGIGFSLADACAAPTTTTTATPATTKAARAHAVQLPTPNMAFDYQIGQVYTPPAGVKAVSRDHDASPAKGLYNVCYVNAFQAQDADYAQVWDKHSDLLLHRNGKVVKDPDWNEALLDTSTAAKRAALMAIVGPWIDGCAAHGFQAVEPDNLDSYQRSHGLLTASDAVAFAQLISRRAHADGLAAAQKNTTELLGQRATIGFDFAVSEECGAQDTDECAQFASAYGNRVFDVEYSSSGFATACRKHGAALSIVRRDLDVTAPGSKSYVYRSC</sequence>
<feature type="chain" id="PRO_5046190079" evidence="1">
    <location>
        <begin position="38"/>
        <end position="296"/>
    </location>
</feature>
<dbReference type="InterPro" id="IPR013785">
    <property type="entry name" value="Aldolase_TIM"/>
</dbReference>
<dbReference type="EMBL" id="JAINVZ010000005">
    <property type="protein sequence ID" value="MBY8885287.1"/>
    <property type="molecule type" value="Genomic_DNA"/>
</dbReference>
<evidence type="ECO:0000256" key="1">
    <source>
        <dbReference type="SAM" id="SignalP"/>
    </source>
</evidence>
<evidence type="ECO:0000259" key="2">
    <source>
        <dbReference type="Pfam" id="PF03537"/>
    </source>
</evidence>